<dbReference type="Pfam" id="PF00881">
    <property type="entry name" value="Nitroreductase"/>
    <property type="match status" value="1"/>
</dbReference>
<protein>
    <submittedName>
        <fullName evidence="7">FMN reductase (NADPH)</fullName>
        <ecNumber evidence="7">1.5.1.38</ecNumber>
    </submittedName>
</protein>
<keyword evidence="2 5" id="KW-0285">Flavoprotein</keyword>
<dbReference type="InterPro" id="IPR029479">
    <property type="entry name" value="Nitroreductase"/>
</dbReference>
<keyword evidence="4 5" id="KW-0560">Oxidoreductase</keyword>
<evidence type="ECO:0000259" key="6">
    <source>
        <dbReference type="Pfam" id="PF00881"/>
    </source>
</evidence>
<accession>A0ABT9Z488</accession>
<dbReference type="GO" id="GO:0052873">
    <property type="term" value="F:FMN reductase (NADPH) activity"/>
    <property type="evidence" value="ECO:0007669"/>
    <property type="project" value="UniProtKB-EC"/>
</dbReference>
<dbReference type="EC" id="1.5.1.38" evidence="7"/>
<evidence type="ECO:0000256" key="4">
    <source>
        <dbReference type="ARBA" id="ARBA00023002"/>
    </source>
</evidence>
<evidence type="ECO:0000313" key="7">
    <source>
        <dbReference type="EMBL" id="MDQ0226671.1"/>
    </source>
</evidence>
<evidence type="ECO:0000313" key="8">
    <source>
        <dbReference type="Proteomes" id="UP001232245"/>
    </source>
</evidence>
<dbReference type="InterPro" id="IPR000415">
    <property type="entry name" value="Nitroreductase-like"/>
</dbReference>
<sequence length="249" mass="28291">MNKMIELIQNHRSIRKFEDKLLSDEQIKTIVESAQAASTSSFVQAYSIIGVKDKQKKERLAELAGGQAYVAENGHFFVFCADLYRHQLIAENYSQDASEALESTEKFMVAIIDATLAAQNAVLAAESMGLGAVYIGGLRNQLTEVCELLKIPPYVIPLFGVAVGYPAQQPDKKQRLPLQHIYHEDEYNQDKVAYYQQLNDYDEEISAYYQKRTNGKRKDTWTGQMAGLLAKPARMYMKKFVEQQGFNKR</sequence>
<dbReference type="Proteomes" id="UP001232245">
    <property type="component" value="Unassembled WGS sequence"/>
</dbReference>
<proteinExistence type="inferred from homology"/>
<dbReference type="PANTHER" id="PTHR43425">
    <property type="entry name" value="OXYGEN-INSENSITIVE NADPH NITROREDUCTASE"/>
    <property type="match status" value="1"/>
</dbReference>
<name>A0ABT9Z488_9BACI</name>
<keyword evidence="3 5" id="KW-0288">FMN</keyword>
<organism evidence="7 8">
    <name type="scientific">Metabacillus niabensis</name>
    <dbReference type="NCBI Taxonomy" id="324854"/>
    <lineage>
        <taxon>Bacteria</taxon>
        <taxon>Bacillati</taxon>
        <taxon>Bacillota</taxon>
        <taxon>Bacilli</taxon>
        <taxon>Bacillales</taxon>
        <taxon>Bacillaceae</taxon>
        <taxon>Metabacillus</taxon>
    </lineage>
</organism>
<dbReference type="EMBL" id="JAUSTZ010000006">
    <property type="protein sequence ID" value="MDQ0226671.1"/>
    <property type="molecule type" value="Genomic_DNA"/>
</dbReference>
<dbReference type="InterPro" id="IPR016446">
    <property type="entry name" value="Flavin_OxRdtase_Frp"/>
</dbReference>
<dbReference type="CDD" id="cd02146">
    <property type="entry name" value="NfsA-like"/>
    <property type="match status" value="1"/>
</dbReference>
<evidence type="ECO:0000256" key="1">
    <source>
        <dbReference type="ARBA" id="ARBA00008366"/>
    </source>
</evidence>
<evidence type="ECO:0000256" key="3">
    <source>
        <dbReference type="ARBA" id="ARBA00022643"/>
    </source>
</evidence>
<keyword evidence="8" id="KW-1185">Reference proteome</keyword>
<evidence type="ECO:0000256" key="2">
    <source>
        <dbReference type="ARBA" id="ARBA00022630"/>
    </source>
</evidence>
<dbReference type="NCBIfam" id="NF008033">
    <property type="entry name" value="PRK10765.1"/>
    <property type="match status" value="1"/>
</dbReference>
<dbReference type="Gene3D" id="3.40.109.10">
    <property type="entry name" value="NADH Oxidase"/>
    <property type="match status" value="1"/>
</dbReference>
<reference evidence="7 8" key="1">
    <citation type="submission" date="2023-07" db="EMBL/GenBank/DDBJ databases">
        <title>Genomic Encyclopedia of Type Strains, Phase IV (KMG-IV): sequencing the most valuable type-strain genomes for metagenomic binning, comparative biology and taxonomic classification.</title>
        <authorList>
            <person name="Goeker M."/>
        </authorList>
    </citation>
    <scope>NUCLEOTIDE SEQUENCE [LARGE SCALE GENOMIC DNA]</scope>
    <source>
        <strain evidence="7 8">DSM 17723</strain>
    </source>
</reference>
<dbReference type="RefSeq" id="WP_174879581.1">
    <property type="nucleotide sequence ID" value="NZ_CADEPK010000031.1"/>
</dbReference>
<gene>
    <name evidence="7" type="ORF">J2S02_003016</name>
</gene>
<comment type="similarity">
    <text evidence="1 5">Belongs to the flavin oxidoreductase frp family.</text>
</comment>
<dbReference type="SUPFAM" id="SSF55469">
    <property type="entry name" value="FMN-dependent nitroreductase-like"/>
    <property type="match status" value="1"/>
</dbReference>
<dbReference type="PIRSF" id="PIRSF005426">
    <property type="entry name" value="Frp"/>
    <property type="match status" value="1"/>
</dbReference>
<keyword evidence="5" id="KW-0521">NADP</keyword>
<dbReference type="PANTHER" id="PTHR43425:SF3">
    <property type="entry name" value="NADPH-DEPENDENT OXIDOREDUCTASE"/>
    <property type="match status" value="1"/>
</dbReference>
<comment type="caution">
    <text evidence="7">The sequence shown here is derived from an EMBL/GenBank/DDBJ whole genome shotgun (WGS) entry which is preliminary data.</text>
</comment>
<feature type="domain" description="Nitroreductase" evidence="6">
    <location>
        <begin position="8"/>
        <end position="165"/>
    </location>
</feature>
<evidence type="ECO:0000256" key="5">
    <source>
        <dbReference type="PIRNR" id="PIRNR005426"/>
    </source>
</evidence>